<dbReference type="Gene3D" id="2.40.70.10">
    <property type="entry name" value="Acid Proteases"/>
    <property type="match status" value="2"/>
</dbReference>
<feature type="active site" evidence="5">
    <location>
        <position position="112"/>
    </location>
</feature>
<dbReference type="PROSITE" id="PS00141">
    <property type="entry name" value="ASP_PROTEASE"/>
    <property type="match status" value="1"/>
</dbReference>
<dbReference type="InterPro" id="IPR001969">
    <property type="entry name" value="Aspartic_peptidase_AS"/>
</dbReference>
<feature type="domain" description="Peptidase A1" evidence="8">
    <location>
        <begin position="94"/>
        <end position="413"/>
    </location>
</feature>
<evidence type="ECO:0000313" key="9">
    <source>
        <dbReference type="EMBL" id="KAK0631315.1"/>
    </source>
</evidence>
<dbReference type="FunFam" id="2.40.70.10:FF:000024">
    <property type="entry name" value="Endothiapepsin"/>
    <property type="match status" value="1"/>
</dbReference>
<keyword evidence="4 6" id="KW-0378">Hydrolase</keyword>
<evidence type="ECO:0000256" key="1">
    <source>
        <dbReference type="ARBA" id="ARBA00007447"/>
    </source>
</evidence>
<comment type="similarity">
    <text evidence="1 6">Belongs to the peptidase A1 family.</text>
</comment>
<evidence type="ECO:0000256" key="6">
    <source>
        <dbReference type="RuleBase" id="RU000454"/>
    </source>
</evidence>
<keyword evidence="7" id="KW-0732">Signal</keyword>
<evidence type="ECO:0000259" key="8">
    <source>
        <dbReference type="PROSITE" id="PS51767"/>
    </source>
</evidence>
<keyword evidence="10" id="KW-1185">Reference proteome</keyword>
<dbReference type="Proteomes" id="UP001175000">
    <property type="component" value="Unassembled WGS sequence"/>
</dbReference>
<reference evidence="9" key="1">
    <citation type="submission" date="2023-06" db="EMBL/GenBank/DDBJ databases">
        <title>Genome-scale phylogeny and comparative genomics of the fungal order Sordariales.</title>
        <authorList>
            <consortium name="Lawrence Berkeley National Laboratory"/>
            <person name="Hensen N."/>
            <person name="Bonometti L."/>
            <person name="Westerberg I."/>
            <person name="Brannstrom I.O."/>
            <person name="Guillou S."/>
            <person name="Cros-Aarteil S."/>
            <person name="Calhoun S."/>
            <person name="Haridas S."/>
            <person name="Kuo A."/>
            <person name="Mondo S."/>
            <person name="Pangilinan J."/>
            <person name="Riley R."/>
            <person name="Labutti K."/>
            <person name="Andreopoulos B."/>
            <person name="Lipzen A."/>
            <person name="Chen C."/>
            <person name="Yanf M."/>
            <person name="Daum C."/>
            <person name="Ng V."/>
            <person name="Clum A."/>
            <person name="Steindorff A."/>
            <person name="Ohm R."/>
            <person name="Martin F."/>
            <person name="Silar P."/>
            <person name="Natvig D."/>
            <person name="Lalanne C."/>
            <person name="Gautier V."/>
            <person name="Ament-Velasquez S.L."/>
            <person name="Kruys A."/>
            <person name="Hutchinson M.I."/>
            <person name="Powell A.J."/>
            <person name="Barry K."/>
            <person name="Miller A.N."/>
            <person name="Grigoriev I.V."/>
            <person name="Debuchy R."/>
            <person name="Gladieux P."/>
            <person name="Thoren M.H."/>
            <person name="Johannesson H."/>
        </authorList>
    </citation>
    <scope>NUCLEOTIDE SEQUENCE</scope>
    <source>
        <strain evidence="9">CBS 606.72</strain>
    </source>
</reference>
<evidence type="ECO:0000256" key="5">
    <source>
        <dbReference type="PIRSR" id="PIRSR601461-1"/>
    </source>
</evidence>
<comment type="caution">
    <text evidence="9">The sequence shown here is derived from an EMBL/GenBank/DDBJ whole genome shotgun (WGS) entry which is preliminary data.</text>
</comment>
<feature type="active site" evidence="5">
    <location>
        <position position="296"/>
    </location>
</feature>
<dbReference type="EMBL" id="JAULSU010000001">
    <property type="protein sequence ID" value="KAK0631315.1"/>
    <property type="molecule type" value="Genomic_DNA"/>
</dbReference>
<evidence type="ECO:0000256" key="3">
    <source>
        <dbReference type="ARBA" id="ARBA00022750"/>
    </source>
</evidence>
<dbReference type="PRINTS" id="PR00792">
    <property type="entry name" value="PEPSIN"/>
</dbReference>
<dbReference type="InterPro" id="IPR034163">
    <property type="entry name" value="Aspergillopepsin-like_cat_dom"/>
</dbReference>
<gene>
    <name evidence="9" type="ORF">B0T14DRAFT_418062</name>
</gene>
<dbReference type="FunFam" id="2.40.70.10:FF:000026">
    <property type="entry name" value="Endothiapepsin"/>
    <property type="match status" value="1"/>
</dbReference>
<dbReference type="InterPro" id="IPR001461">
    <property type="entry name" value="Aspartic_peptidase_A1"/>
</dbReference>
<dbReference type="CDD" id="cd06097">
    <property type="entry name" value="Aspergillopepsin_like"/>
    <property type="match status" value="1"/>
</dbReference>
<evidence type="ECO:0000256" key="7">
    <source>
        <dbReference type="SAM" id="SignalP"/>
    </source>
</evidence>
<protein>
    <submittedName>
        <fullName evidence="9">Aspartic proteinase</fullName>
    </submittedName>
</protein>
<dbReference type="GO" id="GO:0004190">
    <property type="term" value="F:aspartic-type endopeptidase activity"/>
    <property type="evidence" value="ECO:0007669"/>
    <property type="project" value="UniProtKB-KW"/>
</dbReference>
<organism evidence="9 10">
    <name type="scientific">Immersiella caudata</name>
    <dbReference type="NCBI Taxonomy" id="314043"/>
    <lineage>
        <taxon>Eukaryota</taxon>
        <taxon>Fungi</taxon>
        <taxon>Dikarya</taxon>
        <taxon>Ascomycota</taxon>
        <taxon>Pezizomycotina</taxon>
        <taxon>Sordariomycetes</taxon>
        <taxon>Sordariomycetidae</taxon>
        <taxon>Sordariales</taxon>
        <taxon>Lasiosphaeriaceae</taxon>
        <taxon>Immersiella</taxon>
    </lineage>
</organism>
<feature type="signal peptide" evidence="7">
    <location>
        <begin position="1"/>
        <end position="16"/>
    </location>
</feature>
<dbReference type="GO" id="GO:0006508">
    <property type="term" value="P:proteolysis"/>
    <property type="evidence" value="ECO:0007669"/>
    <property type="project" value="UniProtKB-KW"/>
</dbReference>
<evidence type="ECO:0000256" key="2">
    <source>
        <dbReference type="ARBA" id="ARBA00022670"/>
    </source>
</evidence>
<evidence type="ECO:0000313" key="10">
    <source>
        <dbReference type="Proteomes" id="UP001175000"/>
    </source>
</evidence>
<dbReference type="PANTHER" id="PTHR47966">
    <property type="entry name" value="BETA-SITE APP-CLEAVING ENZYME, ISOFORM A-RELATED"/>
    <property type="match status" value="1"/>
</dbReference>
<feature type="chain" id="PRO_5041271589" evidence="7">
    <location>
        <begin position="17"/>
        <end position="417"/>
    </location>
</feature>
<dbReference type="PROSITE" id="PS51767">
    <property type="entry name" value="PEPTIDASE_A1"/>
    <property type="match status" value="1"/>
</dbReference>
<evidence type="ECO:0000256" key="4">
    <source>
        <dbReference type="ARBA" id="ARBA00022801"/>
    </source>
</evidence>
<sequence length="417" mass="44766">MRVFAFFAGLLVSAFAHPASLDTPAANTVTLGTASLTQVPNPNYRGRNGPRALAKIYRKYGVPFPKDLQLVITRLDDRDNGSAILTPQSNDLEYLFPILIGTPPQELHIDIDTGSSDLWVFSTEMPKGQINGQSTYDPNKSTTAEKMSGATWRISYGDGSSSSGVVYNDVVEVGNISFATQAVEAAKKVSPEFTNDSSNDGVFGLAFSGLNQVRPEPQLTFFDNLVPNLNESLFTVDLKSGEPGRLNFGYIDPNAYSGSIAYTPVNESTGFWAFETLGYTIGDGSLREQSTAGIADTGATLMLLPQELVDDYYSHVGGARYDSDNGGVTFRCGATVPDLTFHLAGDDSTGNTVTVPGDYIRYGKVYNTDGTESGRCFGGLQSSNGFGISIFGDVFLKSTFAVFDAKEPRLGFAEKAL</sequence>
<dbReference type="InterPro" id="IPR021109">
    <property type="entry name" value="Peptidase_aspartic_dom_sf"/>
</dbReference>
<accession>A0AA39XCT2</accession>
<dbReference type="SUPFAM" id="SSF50630">
    <property type="entry name" value="Acid proteases"/>
    <property type="match status" value="1"/>
</dbReference>
<name>A0AA39XCT2_9PEZI</name>
<dbReference type="InterPro" id="IPR033121">
    <property type="entry name" value="PEPTIDASE_A1"/>
</dbReference>
<keyword evidence="2 6" id="KW-0645">Protease</keyword>
<proteinExistence type="inferred from homology"/>
<dbReference type="AlphaFoldDB" id="A0AA39XCT2"/>
<keyword evidence="3 6" id="KW-0064">Aspartyl protease</keyword>
<dbReference type="PANTHER" id="PTHR47966:SF2">
    <property type="entry name" value="ASPERGILLOPEPSIN-1-RELATED"/>
    <property type="match status" value="1"/>
</dbReference>
<dbReference type="Pfam" id="PF00026">
    <property type="entry name" value="Asp"/>
    <property type="match status" value="1"/>
</dbReference>